<dbReference type="GO" id="GO:0016765">
    <property type="term" value="F:transferase activity, transferring alkyl or aryl (other than methyl) groups"/>
    <property type="evidence" value="ECO:0007669"/>
    <property type="project" value="InterPro"/>
</dbReference>
<dbReference type="InterPro" id="IPR050475">
    <property type="entry name" value="Prenyltransferase_related"/>
</dbReference>
<dbReference type="PANTHER" id="PTHR42723">
    <property type="entry name" value="CHLOROPHYLL SYNTHASE"/>
    <property type="match status" value="1"/>
</dbReference>
<keyword evidence="6" id="KW-0808">Transferase</keyword>
<evidence type="ECO:0000256" key="3">
    <source>
        <dbReference type="ARBA" id="ARBA00022989"/>
    </source>
</evidence>
<feature type="transmembrane region" description="Helical" evidence="5">
    <location>
        <begin position="92"/>
        <end position="110"/>
    </location>
</feature>
<organism evidence="6 7">
    <name type="scientific">Candidatus Methanoperedens nitratireducens</name>
    <dbReference type="NCBI Taxonomy" id="1392998"/>
    <lineage>
        <taxon>Archaea</taxon>
        <taxon>Methanobacteriati</taxon>
        <taxon>Methanobacteriota</taxon>
        <taxon>Stenosarchaea group</taxon>
        <taxon>Methanomicrobia</taxon>
        <taxon>Methanosarcinales</taxon>
        <taxon>ANME-2 cluster</taxon>
        <taxon>Candidatus Methanoperedentaceae</taxon>
        <taxon>Candidatus Methanoperedens</taxon>
    </lineage>
</organism>
<feature type="transmembrane region" description="Helical" evidence="5">
    <location>
        <begin position="222"/>
        <end position="240"/>
    </location>
</feature>
<evidence type="ECO:0000313" key="6">
    <source>
        <dbReference type="EMBL" id="KCZ70785.1"/>
    </source>
</evidence>
<keyword evidence="3 5" id="KW-1133">Transmembrane helix</keyword>
<evidence type="ECO:0000256" key="4">
    <source>
        <dbReference type="ARBA" id="ARBA00023136"/>
    </source>
</evidence>
<evidence type="ECO:0000313" key="7">
    <source>
        <dbReference type="Proteomes" id="UP000027153"/>
    </source>
</evidence>
<feature type="transmembrane region" description="Helical" evidence="5">
    <location>
        <begin position="252"/>
        <end position="273"/>
    </location>
</feature>
<dbReference type="PANTHER" id="PTHR42723:SF1">
    <property type="entry name" value="CHLOROPHYLL SYNTHASE, CHLOROPLASTIC"/>
    <property type="match status" value="1"/>
</dbReference>
<evidence type="ECO:0000256" key="2">
    <source>
        <dbReference type="ARBA" id="ARBA00022692"/>
    </source>
</evidence>
<feature type="transmembrane region" description="Helical" evidence="5">
    <location>
        <begin position="7"/>
        <end position="22"/>
    </location>
</feature>
<accession>A0A062V5V1</accession>
<reference evidence="6 7" key="1">
    <citation type="journal article" date="2013" name="Nature">
        <title>Anaerobic oxidation of methane coupled to nitrate reduction in a novel archaeal lineage.</title>
        <authorList>
            <person name="Haroon M.F."/>
            <person name="Hu S."/>
            <person name="Shi Y."/>
            <person name="Imelfort M."/>
            <person name="Keller J."/>
            <person name="Hugenholtz P."/>
            <person name="Yuan Z."/>
            <person name="Tyson G.W."/>
        </authorList>
    </citation>
    <scope>NUCLEOTIDE SEQUENCE [LARGE SCALE GENOMIC DNA]</scope>
    <source>
        <strain evidence="6 7">ANME-2d</strain>
    </source>
</reference>
<dbReference type="Pfam" id="PF01040">
    <property type="entry name" value="UbiA"/>
    <property type="match status" value="1"/>
</dbReference>
<feature type="transmembrane region" description="Helical" evidence="5">
    <location>
        <begin position="28"/>
        <end position="48"/>
    </location>
</feature>
<dbReference type="EMBL" id="JMIY01000007">
    <property type="protein sequence ID" value="KCZ70785.1"/>
    <property type="molecule type" value="Genomic_DNA"/>
</dbReference>
<dbReference type="Gene3D" id="1.10.357.140">
    <property type="entry name" value="UbiA prenyltransferase"/>
    <property type="match status" value="1"/>
</dbReference>
<feature type="transmembrane region" description="Helical" evidence="5">
    <location>
        <begin position="279"/>
        <end position="296"/>
    </location>
</feature>
<feature type="transmembrane region" description="Helical" evidence="5">
    <location>
        <begin position="148"/>
        <end position="165"/>
    </location>
</feature>
<dbReference type="AlphaFoldDB" id="A0A062V5V1"/>
<feature type="transmembrane region" description="Helical" evidence="5">
    <location>
        <begin position="198"/>
        <end position="216"/>
    </location>
</feature>
<proteinExistence type="predicted"/>
<keyword evidence="7" id="KW-1185">Reference proteome</keyword>
<dbReference type="GO" id="GO:0005886">
    <property type="term" value="C:plasma membrane"/>
    <property type="evidence" value="ECO:0007669"/>
    <property type="project" value="UniProtKB-SubCell"/>
</dbReference>
<evidence type="ECO:0000256" key="1">
    <source>
        <dbReference type="ARBA" id="ARBA00004651"/>
    </source>
</evidence>
<name>A0A062V5V1_9EURY</name>
<feature type="transmembrane region" description="Helical" evidence="5">
    <location>
        <begin position="68"/>
        <end position="86"/>
    </location>
</feature>
<comment type="caution">
    <text evidence="6">The sequence shown here is derived from an EMBL/GenBank/DDBJ whole genome shotgun (WGS) entry which is preliminary data.</text>
</comment>
<comment type="subcellular location">
    <subcellularLocation>
        <location evidence="1">Cell membrane</location>
        <topology evidence="1">Multi-pass membrane protein</topology>
    </subcellularLocation>
</comment>
<keyword evidence="4 5" id="KW-0472">Membrane</keyword>
<gene>
    <name evidence="6" type="ORF">ANME2D_02810</name>
</gene>
<protein>
    <submittedName>
        <fullName evidence="6">4-hydroxybenzoate polyprenyltransferase-like prenyltransferase</fullName>
    </submittedName>
</protein>
<dbReference type="InterPro" id="IPR044878">
    <property type="entry name" value="UbiA_sf"/>
</dbReference>
<dbReference type="InterPro" id="IPR000537">
    <property type="entry name" value="UbiA_prenyltransferase"/>
</dbReference>
<dbReference type="Proteomes" id="UP000027153">
    <property type="component" value="Unassembled WGS sequence"/>
</dbReference>
<evidence type="ECO:0000256" key="5">
    <source>
        <dbReference type="SAM" id="Phobius"/>
    </source>
</evidence>
<sequence>MSYDMHISLLALLYILITDNIFRPLDSLVLISSLGFYFMYGFLINDFFDMSYDIAAGKKRTIQQLPKMKFIGIILGVVFISALHLLYLGNSLYIAIYIVSYVLATLYSAPPIKFKGRAFSGIIVNGLIEKMLPVLAVFTFFNHFEIDTLVFLIASFSIGIVDIVVHQIYDYESDSQSDVRTFAVNTGIDKTLNLFNNLINPLSGVIMIILLFLIILKVPYAGLIAALVFMIYAGAFLSIYKGKFNRGEKVFPLYMSCLFFLILNAFPPFLAFVLTLKSYPNLVFLIIAVSSQYYIVKSRFKAVKEKVMPHTEIFIDTELQDGT</sequence>
<feature type="transmembrane region" description="Helical" evidence="5">
    <location>
        <begin position="122"/>
        <end position="142"/>
    </location>
</feature>
<keyword evidence="2 5" id="KW-0812">Transmembrane</keyword>